<protein>
    <submittedName>
        <fullName evidence="2">Uncharacterized protein</fullName>
    </submittedName>
</protein>
<keyword evidence="1" id="KW-0472">Membrane</keyword>
<feature type="transmembrane region" description="Helical" evidence="1">
    <location>
        <begin position="72"/>
        <end position="92"/>
    </location>
</feature>
<feature type="transmembrane region" description="Helical" evidence="1">
    <location>
        <begin position="170"/>
        <end position="196"/>
    </location>
</feature>
<gene>
    <name evidence="2" type="ORF">AXF42_Ash020830</name>
</gene>
<evidence type="ECO:0000256" key="1">
    <source>
        <dbReference type="SAM" id="Phobius"/>
    </source>
</evidence>
<accession>A0A2I0A3C7</accession>
<name>A0A2I0A3C7_9ASPA</name>
<feature type="transmembrane region" description="Helical" evidence="1">
    <location>
        <begin position="104"/>
        <end position="124"/>
    </location>
</feature>
<evidence type="ECO:0000313" key="3">
    <source>
        <dbReference type="Proteomes" id="UP000236161"/>
    </source>
</evidence>
<feature type="transmembrane region" description="Helical" evidence="1">
    <location>
        <begin position="237"/>
        <end position="257"/>
    </location>
</feature>
<dbReference type="AlphaFoldDB" id="A0A2I0A3C7"/>
<sequence>MMVKCVICDEFNVLYVNPPFFFNCCLLCCSFSCCKKAFADYFRLQVVSWLQIAVNSVCRVSFQAAEFAGMQFLPGLLSFIWPLLGLFIGGCFRLQLPFPFSALVYLVVYLLFLLLAADFDLLWISFHSGLSYNGWFYVWEILLQLFLGAPFIVEALSFQQAAGLGSWLQAFFRLLLARFPAIFSLSEAVVFCWLQSECSFFPFWLQAADGFPAAVHSGRLLSLLAAVSTTGCFQDCYGLHAVLLFAAFFFLVQQAVWMTGPPCTPFVFSQPSFLRREVYCSLELFFWLLFFLLFFSVLADGCLELRTAYFSDGCSSFSYIILAFTPVGFELLICLAGFRAEG</sequence>
<feature type="transmembrane region" description="Helical" evidence="1">
    <location>
        <begin position="136"/>
        <end position="158"/>
    </location>
</feature>
<dbReference type="Proteomes" id="UP000236161">
    <property type="component" value="Unassembled WGS sequence"/>
</dbReference>
<keyword evidence="3" id="KW-1185">Reference proteome</keyword>
<feature type="transmembrane region" description="Helical" evidence="1">
    <location>
        <begin position="278"/>
        <end position="299"/>
    </location>
</feature>
<proteinExistence type="predicted"/>
<dbReference type="EMBL" id="KZ452033">
    <property type="protein sequence ID" value="PKA50045.1"/>
    <property type="molecule type" value="Genomic_DNA"/>
</dbReference>
<feature type="transmembrane region" description="Helical" evidence="1">
    <location>
        <begin position="319"/>
        <end position="338"/>
    </location>
</feature>
<organism evidence="2 3">
    <name type="scientific">Apostasia shenzhenica</name>
    <dbReference type="NCBI Taxonomy" id="1088818"/>
    <lineage>
        <taxon>Eukaryota</taxon>
        <taxon>Viridiplantae</taxon>
        <taxon>Streptophyta</taxon>
        <taxon>Embryophyta</taxon>
        <taxon>Tracheophyta</taxon>
        <taxon>Spermatophyta</taxon>
        <taxon>Magnoliopsida</taxon>
        <taxon>Liliopsida</taxon>
        <taxon>Asparagales</taxon>
        <taxon>Orchidaceae</taxon>
        <taxon>Apostasioideae</taxon>
        <taxon>Apostasia</taxon>
    </lineage>
</organism>
<evidence type="ECO:0000313" key="2">
    <source>
        <dbReference type="EMBL" id="PKA50045.1"/>
    </source>
</evidence>
<keyword evidence="1" id="KW-0812">Transmembrane</keyword>
<reference evidence="2 3" key="1">
    <citation type="journal article" date="2017" name="Nature">
        <title>The Apostasia genome and the evolution of orchids.</title>
        <authorList>
            <person name="Zhang G.Q."/>
            <person name="Liu K.W."/>
            <person name="Li Z."/>
            <person name="Lohaus R."/>
            <person name="Hsiao Y.Y."/>
            <person name="Niu S.C."/>
            <person name="Wang J.Y."/>
            <person name="Lin Y.C."/>
            <person name="Xu Q."/>
            <person name="Chen L.J."/>
            <person name="Yoshida K."/>
            <person name="Fujiwara S."/>
            <person name="Wang Z.W."/>
            <person name="Zhang Y.Q."/>
            <person name="Mitsuda N."/>
            <person name="Wang M."/>
            <person name="Liu G.H."/>
            <person name="Pecoraro L."/>
            <person name="Huang H.X."/>
            <person name="Xiao X.J."/>
            <person name="Lin M."/>
            <person name="Wu X.Y."/>
            <person name="Wu W.L."/>
            <person name="Chen Y.Y."/>
            <person name="Chang S.B."/>
            <person name="Sakamoto S."/>
            <person name="Ohme-Takagi M."/>
            <person name="Yagi M."/>
            <person name="Zeng S.J."/>
            <person name="Shen C.Y."/>
            <person name="Yeh C.M."/>
            <person name="Luo Y.B."/>
            <person name="Tsai W.C."/>
            <person name="Van de Peer Y."/>
            <person name="Liu Z.J."/>
        </authorList>
    </citation>
    <scope>NUCLEOTIDE SEQUENCE [LARGE SCALE GENOMIC DNA]</scope>
    <source>
        <strain evidence="3">cv. Shenzhen</strain>
        <tissue evidence="2">Stem</tissue>
    </source>
</reference>
<keyword evidence="1" id="KW-1133">Transmembrane helix</keyword>